<evidence type="ECO:0000313" key="14">
    <source>
        <dbReference type="EMBL" id="CRK33309.1"/>
    </source>
</evidence>
<sequence>MRQSALRAVRTAFNGSQARACSQARAYFQATSTPRHLMSISDLTPAEFATLVRNAAAHKKAVKATGEAPKSLAGGLAGKTVAMMFSKRSTRTRVSTEAAVAMMGGHPMFLGSNDIQLGVNESLYDTSKVISSMTSCMVARVGPHSDVADLAKDSSVPVINALSDDFHPLQIIADFTTLHETFPAAASADKASLGLEGLKVAWIGDSNNVLFDLAIGCVKMGVDISVASPAGYGIPNVMKQLIHASADGVASPGKLTETTIPEEAIKGADVLVTDTWVSMGQEQEAQKRLKAFAGYQITNDLAKRGGAKDHWKFMHCLPRHPEEVADEVFYSSRSLVFPEAENRLWAAVAALEGFVVQKGKI</sequence>
<evidence type="ECO:0000313" key="15">
    <source>
        <dbReference type="Proteomes" id="UP000044602"/>
    </source>
</evidence>
<dbReference type="InterPro" id="IPR006131">
    <property type="entry name" value="Asp_carbamoyltransf_Asp/Orn-bd"/>
</dbReference>
<comment type="pathway">
    <text evidence="1">Amino-acid biosynthesis; L-arginine biosynthesis; L-arginine from L-ornithine and carbamoyl phosphate: step 1/3.</text>
</comment>
<accession>A0A0G4MGL2</accession>
<organism evidence="14 15">
    <name type="scientific">Verticillium longisporum</name>
    <name type="common">Verticillium dahliae var. longisporum</name>
    <dbReference type="NCBI Taxonomy" id="100787"/>
    <lineage>
        <taxon>Eukaryota</taxon>
        <taxon>Fungi</taxon>
        <taxon>Dikarya</taxon>
        <taxon>Ascomycota</taxon>
        <taxon>Pezizomycotina</taxon>
        <taxon>Sordariomycetes</taxon>
        <taxon>Hypocreomycetidae</taxon>
        <taxon>Glomerellales</taxon>
        <taxon>Plectosphaerellaceae</taxon>
        <taxon>Verticillium</taxon>
    </lineage>
</organism>
<dbReference type="EMBL" id="CVQH01022527">
    <property type="protein sequence ID" value="CRK33309.1"/>
    <property type="molecule type" value="Genomic_DNA"/>
</dbReference>
<protein>
    <recommendedName>
        <fullName evidence="5">Ornithine carbamoyltransferase, mitochondrial</fullName>
        <ecNumber evidence="4">2.1.3.3</ecNumber>
    </recommendedName>
    <alternativeName>
        <fullName evidence="9">Ornithine transcarbamylase</fullName>
    </alternativeName>
</protein>
<feature type="domain" description="Aspartate/ornithine carbamoyltransferase Asp/Orn-binding" evidence="12">
    <location>
        <begin position="196"/>
        <end position="351"/>
    </location>
</feature>
<dbReference type="EC" id="2.1.3.3" evidence="4"/>
<dbReference type="InterPro" id="IPR006130">
    <property type="entry name" value="Asp/Orn_carbamoylTrfase"/>
</dbReference>
<dbReference type="FunFam" id="3.40.50.1370:FF:000009">
    <property type="entry name" value="Ornithine carbamoyltransferase, mitochondrial"/>
    <property type="match status" value="1"/>
</dbReference>
<dbReference type="GO" id="GO:0016597">
    <property type="term" value="F:amino acid binding"/>
    <property type="evidence" value="ECO:0007669"/>
    <property type="project" value="InterPro"/>
</dbReference>
<dbReference type="AlphaFoldDB" id="A0A0G4MGL2"/>
<dbReference type="GO" id="GO:0005739">
    <property type="term" value="C:mitochondrion"/>
    <property type="evidence" value="ECO:0007669"/>
    <property type="project" value="TreeGrafter"/>
</dbReference>
<evidence type="ECO:0000259" key="12">
    <source>
        <dbReference type="Pfam" id="PF00185"/>
    </source>
</evidence>
<dbReference type="STRING" id="100787.A0A0G4MGL2"/>
<evidence type="ECO:0000256" key="7">
    <source>
        <dbReference type="ARBA" id="ARBA00022605"/>
    </source>
</evidence>
<evidence type="ECO:0000256" key="8">
    <source>
        <dbReference type="ARBA" id="ARBA00022679"/>
    </source>
</evidence>
<comment type="subunit">
    <text evidence="3">Homotrimer.</text>
</comment>
<keyword evidence="7" id="KW-0028">Amino-acid biosynthesis</keyword>
<comment type="catalytic activity">
    <reaction evidence="10">
        <text>carbamoyl phosphate + L-ornithine = L-citrulline + phosphate + H(+)</text>
        <dbReference type="Rhea" id="RHEA:19513"/>
        <dbReference type="ChEBI" id="CHEBI:15378"/>
        <dbReference type="ChEBI" id="CHEBI:43474"/>
        <dbReference type="ChEBI" id="CHEBI:46911"/>
        <dbReference type="ChEBI" id="CHEBI:57743"/>
        <dbReference type="ChEBI" id="CHEBI:58228"/>
        <dbReference type="EC" id="2.1.3.3"/>
    </reaction>
</comment>
<dbReference type="PRINTS" id="PR00100">
    <property type="entry name" value="AOTCASE"/>
</dbReference>
<evidence type="ECO:0000256" key="3">
    <source>
        <dbReference type="ARBA" id="ARBA00011233"/>
    </source>
</evidence>
<dbReference type="Pfam" id="PF00185">
    <property type="entry name" value="OTCace"/>
    <property type="match status" value="1"/>
</dbReference>
<dbReference type="Gene3D" id="3.40.50.1370">
    <property type="entry name" value="Aspartate/ornithine carbamoyltransferase"/>
    <property type="match status" value="2"/>
</dbReference>
<name>A0A0G4MGL2_VERLO</name>
<dbReference type="FunFam" id="3.40.50.1370:FF:000017">
    <property type="entry name" value="Ornithine carbamoyltransferase"/>
    <property type="match status" value="1"/>
</dbReference>
<dbReference type="NCBIfam" id="TIGR00658">
    <property type="entry name" value="orni_carb_tr"/>
    <property type="match status" value="1"/>
</dbReference>
<evidence type="ECO:0000256" key="2">
    <source>
        <dbReference type="ARBA" id="ARBA00007805"/>
    </source>
</evidence>
<dbReference type="Proteomes" id="UP000044602">
    <property type="component" value="Unassembled WGS sequence"/>
</dbReference>
<dbReference type="NCBIfam" id="NF001986">
    <property type="entry name" value="PRK00779.1"/>
    <property type="match status" value="1"/>
</dbReference>
<feature type="domain" description="Aspartate/ornithine carbamoyltransferase carbamoyl-P binding" evidence="13">
    <location>
        <begin position="35"/>
        <end position="180"/>
    </location>
</feature>
<dbReference type="PANTHER" id="PTHR45753">
    <property type="entry name" value="ORNITHINE CARBAMOYLTRANSFERASE, MITOCHONDRIAL"/>
    <property type="match status" value="1"/>
</dbReference>
<evidence type="ECO:0000256" key="1">
    <source>
        <dbReference type="ARBA" id="ARBA00004975"/>
    </source>
</evidence>
<dbReference type="GO" id="GO:0004585">
    <property type="term" value="F:ornithine carbamoyltransferase activity"/>
    <property type="evidence" value="ECO:0007669"/>
    <property type="project" value="UniProtKB-EC"/>
</dbReference>
<keyword evidence="6" id="KW-0055">Arginine biosynthesis</keyword>
<dbReference type="PRINTS" id="PR00102">
    <property type="entry name" value="OTCASE"/>
</dbReference>
<dbReference type="PANTHER" id="PTHR45753:SF3">
    <property type="entry name" value="ORNITHINE TRANSCARBAMYLASE, MITOCHONDRIAL"/>
    <property type="match status" value="1"/>
</dbReference>
<evidence type="ECO:0000256" key="11">
    <source>
        <dbReference type="RuleBase" id="RU003634"/>
    </source>
</evidence>
<dbReference type="InterPro" id="IPR006132">
    <property type="entry name" value="Asp/Orn_carbamoyltranf_P-bd"/>
</dbReference>
<dbReference type="GO" id="GO:0019240">
    <property type="term" value="P:citrulline biosynthetic process"/>
    <property type="evidence" value="ECO:0007669"/>
    <property type="project" value="TreeGrafter"/>
</dbReference>
<evidence type="ECO:0000256" key="4">
    <source>
        <dbReference type="ARBA" id="ARBA00013007"/>
    </source>
</evidence>
<keyword evidence="8 11" id="KW-0808">Transferase</keyword>
<reference evidence="15" key="1">
    <citation type="submission" date="2015-05" db="EMBL/GenBank/DDBJ databases">
        <authorList>
            <person name="Fogelqvist Johan"/>
        </authorList>
    </citation>
    <scope>NUCLEOTIDE SEQUENCE [LARGE SCALE GENOMIC DNA]</scope>
</reference>
<gene>
    <name evidence="14" type="ORF">BN1708_001004</name>
</gene>
<dbReference type="InterPro" id="IPR036901">
    <property type="entry name" value="Asp/Orn_carbamoylTrfase_sf"/>
</dbReference>
<dbReference type="GO" id="GO:0042450">
    <property type="term" value="P:L-arginine biosynthetic process via ornithine"/>
    <property type="evidence" value="ECO:0007669"/>
    <property type="project" value="TreeGrafter"/>
</dbReference>
<dbReference type="PROSITE" id="PS00097">
    <property type="entry name" value="CARBAMOYLTRANSFERASE"/>
    <property type="match status" value="1"/>
</dbReference>
<evidence type="ECO:0000256" key="6">
    <source>
        <dbReference type="ARBA" id="ARBA00022571"/>
    </source>
</evidence>
<evidence type="ECO:0000256" key="5">
    <source>
        <dbReference type="ARBA" id="ARBA00021536"/>
    </source>
</evidence>
<proteinExistence type="inferred from homology"/>
<evidence type="ECO:0000256" key="9">
    <source>
        <dbReference type="ARBA" id="ARBA00033269"/>
    </source>
</evidence>
<dbReference type="SUPFAM" id="SSF53671">
    <property type="entry name" value="Aspartate/ornithine carbamoyltransferase"/>
    <property type="match status" value="1"/>
</dbReference>
<dbReference type="Pfam" id="PF02729">
    <property type="entry name" value="OTCace_N"/>
    <property type="match status" value="1"/>
</dbReference>
<evidence type="ECO:0000259" key="13">
    <source>
        <dbReference type="Pfam" id="PF02729"/>
    </source>
</evidence>
<comment type="similarity">
    <text evidence="2">Belongs to the aspartate/ornithine carbamoyltransferase superfamily. OTCase family.</text>
</comment>
<dbReference type="InterPro" id="IPR002292">
    <property type="entry name" value="Orn/put_carbamltrans"/>
</dbReference>
<keyword evidence="15" id="KW-1185">Reference proteome</keyword>
<evidence type="ECO:0000256" key="10">
    <source>
        <dbReference type="ARBA" id="ARBA00048772"/>
    </source>
</evidence>